<feature type="domain" description="Reverse transcriptase Ty1/copia-type" evidence="13">
    <location>
        <begin position="487"/>
        <end position="542"/>
    </location>
</feature>
<evidence type="ECO:0000256" key="4">
    <source>
        <dbReference type="ARBA" id="ARBA00022801"/>
    </source>
</evidence>
<dbReference type="GO" id="GO:0003964">
    <property type="term" value="F:RNA-directed DNA polymerase activity"/>
    <property type="evidence" value="ECO:0007669"/>
    <property type="project" value="UniProtKB-KW"/>
</dbReference>
<dbReference type="Pfam" id="PF25597">
    <property type="entry name" value="SH3_retrovirus"/>
    <property type="match status" value="1"/>
</dbReference>
<dbReference type="InterPro" id="IPR039537">
    <property type="entry name" value="Retrotran_Ty1/copia-like"/>
</dbReference>
<evidence type="ECO:0000256" key="3">
    <source>
        <dbReference type="ARBA" id="ARBA00022759"/>
    </source>
</evidence>
<keyword evidence="8" id="KW-0239">DNA-directed DNA polymerase</keyword>
<dbReference type="GO" id="GO:0015074">
    <property type="term" value="P:DNA integration"/>
    <property type="evidence" value="ECO:0007669"/>
    <property type="project" value="UniProtKB-KW"/>
</dbReference>
<feature type="region of interest" description="Disordered" evidence="12">
    <location>
        <begin position="416"/>
        <end position="442"/>
    </location>
</feature>
<evidence type="ECO:0000256" key="1">
    <source>
        <dbReference type="ARBA" id="ARBA00022722"/>
    </source>
</evidence>
<dbReference type="PANTHER" id="PTHR42648:SF11">
    <property type="entry name" value="TRANSPOSON TY4-P GAG-POL POLYPROTEIN"/>
    <property type="match status" value="1"/>
</dbReference>
<keyword evidence="9" id="KW-0233">DNA recombination</keyword>
<feature type="compositionally biased region" description="Basic and acidic residues" evidence="12">
    <location>
        <begin position="423"/>
        <end position="442"/>
    </location>
</feature>
<dbReference type="InterPro" id="IPR057670">
    <property type="entry name" value="SH3_retrovirus"/>
</dbReference>
<keyword evidence="1" id="KW-0540">Nuclease</keyword>
<dbReference type="EMBL" id="BKCJ010001717">
    <property type="protein sequence ID" value="GEU43501.1"/>
    <property type="molecule type" value="Genomic_DNA"/>
</dbReference>
<dbReference type="AlphaFoldDB" id="A0A6L2K2A4"/>
<dbReference type="GO" id="GO:0003887">
    <property type="term" value="F:DNA-directed DNA polymerase activity"/>
    <property type="evidence" value="ECO:0007669"/>
    <property type="project" value="UniProtKB-KW"/>
</dbReference>
<keyword evidence="6" id="KW-0229">DNA integration</keyword>
<reference evidence="15" key="1">
    <citation type="journal article" date="2019" name="Sci. Rep.">
        <title>Draft genome of Tanacetum cinerariifolium, the natural source of mosquito coil.</title>
        <authorList>
            <person name="Yamashiro T."/>
            <person name="Shiraishi A."/>
            <person name="Satake H."/>
            <person name="Nakayama K."/>
        </authorList>
    </citation>
    <scope>NUCLEOTIDE SEQUENCE</scope>
</reference>
<keyword evidence="3" id="KW-0255">Endonuclease</keyword>
<keyword evidence="8" id="KW-0548">Nucleotidyltransferase</keyword>
<sequence>MKTQVSDQGACKVFGWLFANVMEMLTSEKISQEDVNHKLLRSLSPEWNTHVVVWRNKGDLDTMSMDDLYNNLKKVLEENRNELTINGNETISFDKSILEFYNCHKRRHFARECRALRNQDTNHKESIRRNVPIETLALIALVSCDGLGEYDWIDQAKEGPNYTLMAFTSRSSDSKNEQLTKGLRKSKLMVLGYKTDLESVEERLKFFITNESVYLEDIKILKVEIQIKDIAIKELRRKLEVAQKEKYGIQLKTIKKLIEDILLLEVTQKEGKSQENVPLKLAKAVNTACYVQNRVLVFKPQNKTSYELFHGRTPTLSFMRPFGCHVTILNTLDHLGKFDGKVDEGFFIGYSLNSKAFRVFNSIKMIVEENLHIRFIESTPNVVGSGPNRLFDIDALTRTMNYKPIVIGTQSNDFASTQSNDFADPKTSYDDGFKPSSDDGKKVDEDSINVVVGKTSIKLPNDPNIPALEDVSIFNFSNDDEDDDATKEEVYVCQPPRFEDPDFPDRVYKVEKALYGLHQAPRAWYETLSTYLLDNGFQRGKLTRPYSSEGTKLTSSRLDIMFTVYACARYQVNPKVSHLYAVKRIFSARNRQWLQIPQLKLNTWLLHVAVDKCSGFKINYLVMGMTYYCQLKVNAARHNLLLLGSSYSCVDGKEIIITESSVRRDLRLTDEEGVDCLPNSTIFENHKLMSTMASAIIYLATNQMFNFSKLIFDCKDTSKHERINDIDADEDIILVNDQDDTEMFNIRDLHGEEVFVEKEVDDKKVNDEVQKVVEEGEDNNTAKLIVDAVQVSAAGKVNVASIATTVSTAATITTEEITLAQELDKGKAIMIEEPMKTKKKEKIRLDEKLSLKLQAEFAEEERLASEKAQKEQEANIALIEEWDDVQAKIDADYQLARRLQTKEQEELIDAKKATLFMKLLKKRRKFFATKRAKKREINHQHKLNKEKSCISKRAGEKLTQESAKKQKVDDDKEITKLKQWMKIILDEEDVAIDAIPLAVKPSGIVDCKIYKEGKKSYYQIIRADGKSKMYMFFSQMLQSFDKEDL</sequence>
<evidence type="ECO:0000256" key="11">
    <source>
        <dbReference type="SAM" id="Coils"/>
    </source>
</evidence>
<protein>
    <submittedName>
        <fullName evidence="15">Ribonuclease H-like domain-containing protein</fullName>
    </submittedName>
</protein>
<evidence type="ECO:0000256" key="5">
    <source>
        <dbReference type="ARBA" id="ARBA00022842"/>
    </source>
</evidence>
<name>A0A6L2K2A4_TANCI</name>
<organism evidence="15">
    <name type="scientific">Tanacetum cinerariifolium</name>
    <name type="common">Dalmatian daisy</name>
    <name type="synonym">Chrysanthemum cinerariifolium</name>
    <dbReference type="NCBI Taxonomy" id="118510"/>
    <lineage>
        <taxon>Eukaryota</taxon>
        <taxon>Viridiplantae</taxon>
        <taxon>Streptophyta</taxon>
        <taxon>Embryophyta</taxon>
        <taxon>Tracheophyta</taxon>
        <taxon>Spermatophyta</taxon>
        <taxon>Magnoliopsida</taxon>
        <taxon>eudicotyledons</taxon>
        <taxon>Gunneridae</taxon>
        <taxon>Pentapetalae</taxon>
        <taxon>asterids</taxon>
        <taxon>campanulids</taxon>
        <taxon>Asterales</taxon>
        <taxon>Asteraceae</taxon>
        <taxon>Asteroideae</taxon>
        <taxon>Anthemideae</taxon>
        <taxon>Anthemidinae</taxon>
        <taxon>Tanacetum</taxon>
    </lineage>
</organism>
<evidence type="ECO:0000256" key="8">
    <source>
        <dbReference type="ARBA" id="ARBA00022932"/>
    </source>
</evidence>
<gene>
    <name evidence="15" type="ORF">Tci_015479</name>
</gene>
<evidence type="ECO:0000259" key="14">
    <source>
        <dbReference type="Pfam" id="PF25597"/>
    </source>
</evidence>
<dbReference type="GO" id="GO:0016787">
    <property type="term" value="F:hydrolase activity"/>
    <property type="evidence" value="ECO:0007669"/>
    <property type="project" value="UniProtKB-KW"/>
</dbReference>
<evidence type="ECO:0000256" key="10">
    <source>
        <dbReference type="ARBA" id="ARBA00023268"/>
    </source>
</evidence>
<keyword evidence="5" id="KW-0460">Magnesium</keyword>
<evidence type="ECO:0000256" key="2">
    <source>
        <dbReference type="ARBA" id="ARBA00022723"/>
    </source>
</evidence>
<keyword evidence="11" id="KW-0175">Coiled coil</keyword>
<feature type="domain" description="Retroviral polymerase SH3-like" evidence="14">
    <location>
        <begin position="324"/>
        <end position="379"/>
    </location>
</feature>
<proteinExistence type="predicted"/>
<dbReference type="GO" id="GO:0046872">
    <property type="term" value="F:metal ion binding"/>
    <property type="evidence" value="ECO:0007669"/>
    <property type="project" value="UniProtKB-KW"/>
</dbReference>
<keyword evidence="10" id="KW-0511">Multifunctional enzyme</keyword>
<evidence type="ECO:0000256" key="12">
    <source>
        <dbReference type="SAM" id="MobiDB-lite"/>
    </source>
</evidence>
<dbReference type="PANTHER" id="PTHR42648">
    <property type="entry name" value="TRANSPOSASE, PUTATIVE-RELATED"/>
    <property type="match status" value="1"/>
</dbReference>
<keyword evidence="8" id="KW-0808">Transferase</keyword>
<evidence type="ECO:0000256" key="6">
    <source>
        <dbReference type="ARBA" id="ARBA00022908"/>
    </source>
</evidence>
<dbReference type="Pfam" id="PF07727">
    <property type="entry name" value="RVT_2"/>
    <property type="match status" value="1"/>
</dbReference>
<dbReference type="GO" id="GO:0004519">
    <property type="term" value="F:endonuclease activity"/>
    <property type="evidence" value="ECO:0007669"/>
    <property type="project" value="UniProtKB-KW"/>
</dbReference>
<evidence type="ECO:0000259" key="13">
    <source>
        <dbReference type="Pfam" id="PF07727"/>
    </source>
</evidence>
<comment type="caution">
    <text evidence="15">The sequence shown here is derived from an EMBL/GenBank/DDBJ whole genome shotgun (WGS) entry which is preliminary data.</text>
</comment>
<feature type="coiled-coil region" evidence="11">
    <location>
        <begin position="225"/>
        <end position="252"/>
    </location>
</feature>
<keyword evidence="4" id="KW-0378">Hydrolase</keyword>
<evidence type="ECO:0000313" key="15">
    <source>
        <dbReference type="EMBL" id="GEU43501.1"/>
    </source>
</evidence>
<dbReference type="GO" id="GO:0006310">
    <property type="term" value="P:DNA recombination"/>
    <property type="evidence" value="ECO:0007669"/>
    <property type="project" value="UniProtKB-KW"/>
</dbReference>
<keyword evidence="2" id="KW-0479">Metal-binding</keyword>
<dbReference type="InterPro" id="IPR013103">
    <property type="entry name" value="RVT_2"/>
</dbReference>
<keyword evidence="7" id="KW-0695">RNA-directed DNA polymerase</keyword>
<evidence type="ECO:0000256" key="7">
    <source>
        <dbReference type="ARBA" id="ARBA00022918"/>
    </source>
</evidence>
<accession>A0A6L2K2A4</accession>
<evidence type="ECO:0000256" key="9">
    <source>
        <dbReference type="ARBA" id="ARBA00023172"/>
    </source>
</evidence>